<dbReference type="SUPFAM" id="SSF53335">
    <property type="entry name" value="S-adenosyl-L-methionine-dependent methyltransferases"/>
    <property type="match status" value="1"/>
</dbReference>
<keyword evidence="6 8" id="KW-0808">Transferase</keyword>
<dbReference type="EMBL" id="JMSZ01000034">
    <property type="protein sequence ID" value="KDE38884.1"/>
    <property type="molecule type" value="Genomic_DNA"/>
</dbReference>
<evidence type="ECO:0000313" key="11">
    <source>
        <dbReference type="Proteomes" id="UP000027318"/>
    </source>
</evidence>
<evidence type="ECO:0000256" key="6">
    <source>
        <dbReference type="ARBA" id="ARBA00022679"/>
    </source>
</evidence>
<evidence type="ECO:0000256" key="4">
    <source>
        <dbReference type="ARBA" id="ARBA00013682"/>
    </source>
</evidence>
<dbReference type="EC" id="2.1.1.171" evidence="3 8"/>
<keyword evidence="11" id="KW-1185">Reference proteome</keyword>
<reference evidence="10 11" key="1">
    <citation type="journal article" date="2005" name="Int. J. Syst. Evol. Microbiol.">
        <title>Nitrincola lacisaponensis gen. nov., sp. nov., a novel alkaliphilic bacterium isolated from an alkaline, saline lake.</title>
        <authorList>
            <person name="Dimitriu P.A."/>
            <person name="Shukla S.K."/>
            <person name="Conradt J."/>
            <person name="Marquez M.C."/>
            <person name="Ventosa A."/>
            <person name="Maglia A."/>
            <person name="Peyton B.M."/>
            <person name="Pinkart H.C."/>
            <person name="Mormile M.R."/>
        </authorList>
    </citation>
    <scope>NUCLEOTIDE SEQUENCE [LARGE SCALE GENOMIC DNA]</scope>
    <source>
        <strain evidence="10 11">4CA</strain>
    </source>
</reference>
<dbReference type="PROSITE" id="PS00092">
    <property type="entry name" value="N6_MTASE"/>
    <property type="match status" value="1"/>
</dbReference>
<dbReference type="PANTHER" id="PTHR43542">
    <property type="entry name" value="METHYLTRANSFERASE"/>
    <property type="match status" value="1"/>
</dbReference>
<evidence type="ECO:0000256" key="7">
    <source>
        <dbReference type="ARBA" id="ARBA00048326"/>
    </source>
</evidence>
<dbReference type="CDD" id="cd02440">
    <property type="entry name" value="AdoMet_MTases"/>
    <property type="match status" value="1"/>
</dbReference>
<keyword evidence="8" id="KW-0949">S-adenosyl-L-methionine</keyword>
<dbReference type="PIRSF" id="PIRSF004553">
    <property type="entry name" value="CHP00095"/>
    <property type="match status" value="1"/>
</dbReference>
<comment type="function">
    <text evidence="1 8">Specifically methylates the guanine in position 966 of 16S rRNA in the assembled 30S particle.</text>
</comment>
<dbReference type="RefSeq" id="WP_051632827.1">
    <property type="nucleotide sequence ID" value="NZ_JBKBNO010000014.1"/>
</dbReference>
<evidence type="ECO:0000256" key="8">
    <source>
        <dbReference type="PIRNR" id="PIRNR004553"/>
    </source>
</evidence>
<accession>A0A063XZI9</accession>
<comment type="catalytic activity">
    <reaction evidence="7 8">
        <text>guanosine(966) in 16S rRNA + S-adenosyl-L-methionine = N(2)-methylguanosine(966) in 16S rRNA + S-adenosyl-L-homocysteine + H(+)</text>
        <dbReference type="Rhea" id="RHEA:23548"/>
        <dbReference type="Rhea" id="RHEA-COMP:10211"/>
        <dbReference type="Rhea" id="RHEA-COMP:10212"/>
        <dbReference type="ChEBI" id="CHEBI:15378"/>
        <dbReference type="ChEBI" id="CHEBI:57856"/>
        <dbReference type="ChEBI" id="CHEBI:59789"/>
        <dbReference type="ChEBI" id="CHEBI:74269"/>
        <dbReference type="ChEBI" id="CHEBI:74481"/>
        <dbReference type="EC" id="2.1.1.171"/>
    </reaction>
</comment>
<evidence type="ECO:0000256" key="9">
    <source>
        <dbReference type="SAM" id="MobiDB-lite"/>
    </source>
</evidence>
<dbReference type="AlphaFoldDB" id="A0A063XZI9"/>
<dbReference type="GO" id="GO:0003676">
    <property type="term" value="F:nucleic acid binding"/>
    <property type="evidence" value="ECO:0007669"/>
    <property type="project" value="InterPro"/>
</dbReference>
<protein>
    <recommendedName>
        <fullName evidence="4 8">Ribosomal RNA small subunit methyltransferase D</fullName>
        <ecNumber evidence="3 8">2.1.1.171</ecNumber>
    </recommendedName>
</protein>
<dbReference type="NCBIfam" id="TIGR00095">
    <property type="entry name" value="16S rRNA (guanine(966)-N(2))-methyltransferase RsmD"/>
    <property type="match status" value="1"/>
</dbReference>
<feature type="region of interest" description="Disordered" evidence="9">
    <location>
        <begin position="1"/>
        <end position="22"/>
    </location>
</feature>
<evidence type="ECO:0000256" key="3">
    <source>
        <dbReference type="ARBA" id="ARBA00012141"/>
    </source>
</evidence>
<dbReference type="OrthoDB" id="9803017at2"/>
<comment type="similarity">
    <text evidence="2 8">Belongs to the methyltransferase superfamily. RsmD family.</text>
</comment>
<dbReference type="GO" id="GO:0052913">
    <property type="term" value="F:16S rRNA (guanine(966)-N(2))-methyltransferase activity"/>
    <property type="evidence" value="ECO:0007669"/>
    <property type="project" value="UniProtKB-EC"/>
</dbReference>
<keyword evidence="8" id="KW-0698">rRNA processing</keyword>
<comment type="caution">
    <text evidence="10">The sequence shown here is derived from an EMBL/GenBank/DDBJ whole genome shotgun (WGS) entry which is preliminary data.</text>
</comment>
<evidence type="ECO:0000256" key="5">
    <source>
        <dbReference type="ARBA" id="ARBA00022603"/>
    </source>
</evidence>
<dbReference type="STRING" id="267850.ADINL_2670"/>
<dbReference type="PATRIC" id="fig|267850.7.peg.2624"/>
<dbReference type="InterPro" id="IPR029063">
    <property type="entry name" value="SAM-dependent_MTases_sf"/>
</dbReference>
<evidence type="ECO:0000256" key="1">
    <source>
        <dbReference type="ARBA" id="ARBA00002649"/>
    </source>
</evidence>
<dbReference type="Gene3D" id="3.40.50.150">
    <property type="entry name" value="Vaccinia Virus protein VP39"/>
    <property type="match status" value="1"/>
</dbReference>
<dbReference type="InterPro" id="IPR002052">
    <property type="entry name" value="DNA_methylase_N6_adenine_CS"/>
</dbReference>
<dbReference type="Pfam" id="PF03602">
    <property type="entry name" value="Cons_hypoth95"/>
    <property type="match status" value="1"/>
</dbReference>
<evidence type="ECO:0000313" key="10">
    <source>
        <dbReference type="EMBL" id="KDE38884.1"/>
    </source>
</evidence>
<sequence length="225" mass="25404">MSRRNSAARSRTPQTHDNSSTLRIIGGEWRSRKLPFPTLEGLRPTPDRVRETLFNWLQTSTPGAACLDLFCGSGALGFEALSRGATSVTFVDQAPEVAYQIRQNLQQLKAQNAEVTCSNVLDWLESKVADQEARYDLVFLDPPFNRDLIRPVVTLLESRGLLNNQSLIYIESESHWVPDGIPANWILHREKRAGQVCYRLYRRNETLTAEDDLIFSPEEGSPLSS</sequence>
<gene>
    <name evidence="10" type="ORF">ADINL_2670</name>
</gene>
<dbReference type="InterPro" id="IPR004398">
    <property type="entry name" value="RNA_MeTrfase_RsmD"/>
</dbReference>
<dbReference type="PANTHER" id="PTHR43542:SF1">
    <property type="entry name" value="METHYLTRANSFERASE"/>
    <property type="match status" value="1"/>
</dbReference>
<evidence type="ECO:0000256" key="2">
    <source>
        <dbReference type="ARBA" id="ARBA00005269"/>
    </source>
</evidence>
<name>A0A063XZI9_9GAMM</name>
<proteinExistence type="inferred from homology"/>
<organism evidence="10 11">
    <name type="scientific">Nitrincola lacisaponensis</name>
    <dbReference type="NCBI Taxonomy" id="267850"/>
    <lineage>
        <taxon>Bacteria</taxon>
        <taxon>Pseudomonadati</taxon>
        <taxon>Pseudomonadota</taxon>
        <taxon>Gammaproteobacteria</taxon>
        <taxon>Oceanospirillales</taxon>
        <taxon>Oceanospirillaceae</taxon>
        <taxon>Nitrincola</taxon>
    </lineage>
</organism>
<dbReference type="Proteomes" id="UP000027318">
    <property type="component" value="Unassembled WGS sequence"/>
</dbReference>
<keyword evidence="5 8" id="KW-0489">Methyltransferase</keyword>